<keyword evidence="2" id="KW-0614">Plasmid</keyword>
<dbReference type="RefSeq" id="WP_167668438.1">
    <property type="nucleotide sequence ID" value="NZ_CP015586.1"/>
</dbReference>
<feature type="compositionally biased region" description="Basic and acidic residues" evidence="1">
    <location>
        <begin position="132"/>
        <end position="141"/>
    </location>
</feature>
<name>A0A1L7ANV7_9PROT</name>
<dbReference type="AlphaFoldDB" id="A0A1L7ANV7"/>
<accession>A0A1L7ANV7</accession>
<proteinExistence type="predicted"/>
<dbReference type="Proteomes" id="UP000185494">
    <property type="component" value="Chromosome 2"/>
</dbReference>
<dbReference type="KEGG" id="rgi:RGI145_23920"/>
<feature type="region of interest" description="Disordered" evidence="1">
    <location>
        <begin position="122"/>
        <end position="141"/>
    </location>
</feature>
<sequence>MSKPALTKVNRAPVLTLWATVVAERLVHPPDTALSLAKAAADGTARAKARRLGIDEESDQAKDRVADPAPGCFDGSLVGLAQQGLELGEDLIIPVSRYGSTELRPARAGLDMREGYAVDAIPRIPGPPARPAPEEGWPRIA</sequence>
<reference evidence="2 3" key="1">
    <citation type="submission" date="2016-05" db="EMBL/GenBank/DDBJ databases">
        <title>Complete Genome and Methylome Analysis of Psychrotrophic Bacterial Isolates from Antarctic Lake Untersee.</title>
        <authorList>
            <person name="Fomenkov A."/>
            <person name="Akimov V.N."/>
            <person name="Vasilyeva L.V."/>
            <person name="Andersen D."/>
            <person name="Vincze T."/>
            <person name="Roberts R.J."/>
        </authorList>
    </citation>
    <scope>NUCLEOTIDE SEQUENCE [LARGE SCALE GENOMIC DNA]</scope>
    <source>
        <strain evidence="2 3">U14-5</strain>
        <plasmid evidence="3">Plasmid 2</plasmid>
    </source>
</reference>
<dbReference type="EMBL" id="CP015586">
    <property type="protein sequence ID" value="APT60394.1"/>
    <property type="molecule type" value="Genomic_DNA"/>
</dbReference>
<protein>
    <submittedName>
        <fullName evidence="2">Uncharacterized protein</fullName>
    </submittedName>
</protein>
<organism evidence="2 3">
    <name type="scientific">Roseomonas gilardii</name>
    <dbReference type="NCBI Taxonomy" id="257708"/>
    <lineage>
        <taxon>Bacteria</taxon>
        <taxon>Pseudomonadati</taxon>
        <taxon>Pseudomonadota</taxon>
        <taxon>Alphaproteobacteria</taxon>
        <taxon>Acetobacterales</taxon>
        <taxon>Roseomonadaceae</taxon>
        <taxon>Roseomonas</taxon>
    </lineage>
</organism>
<gene>
    <name evidence="2" type="ORF">RGI145_23920</name>
</gene>
<evidence type="ECO:0000313" key="3">
    <source>
        <dbReference type="Proteomes" id="UP000185494"/>
    </source>
</evidence>
<evidence type="ECO:0000256" key="1">
    <source>
        <dbReference type="SAM" id="MobiDB-lite"/>
    </source>
</evidence>
<evidence type="ECO:0000313" key="2">
    <source>
        <dbReference type="EMBL" id="APT60394.1"/>
    </source>
</evidence>
<geneLocation type="plasmid" evidence="2 3">
    <name>2</name>
</geneLocation>